<dbReference type="PANTHER" id="PTHR19303">
    <property type="entry name" value="TRANSPOSON"/>
    <property type="match status" value="1"/>
</dbReference>
<dbReference type="Proteomes" id="UP000029965">
    <property type="component" value="Chromosome 24"/>
</dbReference>
<protein>
    <recommendedName>
        <fullName evidence="2">HTH CENPB-type domain-containing protein</fullName>
    </recommendedName>
</protein>
<dbReference type="Ensembl" id="ENSCSAT00000013888.1">
    <property type="protein sequence ID" value="ENSCSAP00000011873.1"/>
    <property type="gene ID" value="ENSCSAG00000015799.1"/>
</dbReference>
<dbReference type="InterPro" id="IPR050863">
    <property type="entry name" value="CenT-Element_Derived"/>
</dbReference>
<dbReference type="jPOST" id="A0A0D9RTD4"/>
<organism evidence="3 4">
    <name type="scientific">Chlorocebus sabaeus</name>
    <name type="common">Green monkey</name>
    <name type="synonym">Simia sabaea</name>
    <dbReference type="NCBI Taxonomy" id="60711"/>
    <lineage>
        <taxon>Eukaryota</taxon>
        <taxon>Metazoa</taxon>
        <taxon>Chordata</taxon>
        <taxon>Craniata</taxon>
        <taxon>Vertebrata</taxon>
        <taxon>Euteleostomi</taxon>
        <taxon>Mammalia</taxon>
        <taxon>Eutheria</taxon>
        <taxon>Euarchontoglires</taxon>
        <taxon>Primates</taxon>
        <taxon>Haplorrhini</taxon>
        <taxon>Catarrhini</taxon>
        <taxon>Cercopithecidae</taxon>
        <taxon>Cercopithecinae</taxon>
        <taxon>Chlorocebus</taxon>
    </lineage>
</organism>
<dbReference type="eggNOG" id="KOG3105">
    <property type="taxonomic scope" value="Eukaryota"/>
</dbReference>
<evidence type="ECO:0000256" key="1">
    <source>
        <dbReference type="ARBA" id="ARBA00023125"/>
    </source>
</evidence>
<dbReference type="OMA" id="LWINDCH"/>
<dbReference type="SMART" id="SM00674">
    <property type="entry name" value="CENPB"/>
    <property type="match status" value="1"/>
</dbReference>
<keyword evidence="4" id="KW-1185">Reference proteome</keyword>
<dbReference type="Bgee" id="ENSCSAG00000015799">
    <property type="expression patterns" value="Expressed in caudate nucleus and 5 other cell types or tissues"/>
</dbReference>
<evidence type="ECO:0000259" key="2">
    <source>
        <dbReference type="SMART" id="SM00674"/>
    </source>
</evidence>
<accession>A0A0D9RTD4</accession>
<dbReference type="GO" id="GO:0005634">
    <property type="term" value="C:nucleus"/>
    <property type="evidence" value="ECO:0007669"/>
    <property type="project" value="TreeGrafter"/>
</dbReference>
<dbReference type="EMBL" id="AQIB01140647">
    <property type="status" value="NOT_ANNOTATED_CDS"/>
    <property type="molecule type" value="Genomic_DNA"/>
</dbReference>
<feature type="domain" description="HTH CENPB-type" evidence="2">
    <location>
        <begin position="34"/>
        <end position="107"/>
    </location>
</feature>
<reference evidence="3" key="3">
    <citation type="submission" date="2025-09" db="UniProtKB">
        <authorList>
            <consortium name="Ensembl"/>
        </authorList>
    </citation>
    <scope>IDENTIFICATION</scope>
</reference>
<dbReference type="GO" id="GO:0003677">
    <property type="term" value="F:DNA binding"/>
    <property type="evidence" value="ECO:0007669"/>
    <property type="project" value="UniProtKB-KW"/>
</dbReference>
<proteinExistence type="predicted"/>
<dbReference type="GeneTree" id="ENSGT00940000155163"/>
<dbReference type="AlphaFoldDB" id="A0A0D9RTD4"/>
<reference evidence="3 4" key="1">
    <citation type="submission" date="2014-03" db="EMBL/GenBank/DDBJ databases">
        <authorList>
            <person name="Warren W."/>
            <person name="Wilson R.K."/>
        </authorList>
    </citation>
    <scope>NUCLEOTIDE SEQUENCE</scope>
</reference>
<dbReference type="Gene3D" id="1.10.10.60">
    <property type="entry name" value="Homeodomain-like"/>
    <property type="match status" value="1"/>
</dbReference>
<dbReference type="Pfam" id="PF03184">
    <property type="entry name" value="DDE_1"/>
    <property type="match status" value="1"/>
</dbReference>
<dbReference type="InterPro" id="IPR004875">
    <property type="entry name" value="DDE_SF_endonuclease_dom"/>
</dbReference>
<name>A0A0D9RTD4_CHLSB</name>
<evidence type="ECO:0000313" key="3">
    <source>
        <dbReference type="Ensembl" id="ENSCSAP00000011873.1"/>
    </source>
</evidence>
<evidence type="ECO:0000313" key="4">
    <source>
        <dbReference type="Proteomes" id="UP000029965"/>
    </source>
</evidence>
<dbReference type="PANTHER" id="PTHR19303:SF26">
    <property type="entry name" value="TIGGER TRANSPOSABLE ELEMENT-DERIVED PROTEIN 1"/>
    <property type="match status" value="1"/>
</dbReference>
<keyword evidence="1" id="KW-0238">DNA-binding</keyword>
<dbReference type="InterPro" id="IPR006600">
    <property type="entry name" value="HTH_CenpB_DNA-bd_dom"/>
</dbReference>
<reference evidence="3" key="2">
    <citation type="submission" date="2025-08" db="UniProtKB">
        <authorList>
            <consortium name="Ensembl"/>
        </authorList>
    </citation>
    <scope>IDENTIFICATION</scope>
</reference>
<sequence>MCQTLSQTVSAKEKLLKEIKSATPVNTQMIRKQNSLIADSEKVLVVWIEDQSGPNIPLSQNLIQSKVLMLFNSVNAERGEEPTEEKLKANRVCFIRFKERSHKGQVVAASADVEAAASYPEDLAKIIDEGGFTKQNILLLEEASRTFIAREEKSMPGFKASKQRLTPLLGAKAAGDFKLRPVLIGHSENPRAFKIYDKSLSVLHKWNKTCVTAHLFAAWFEYFKPLLRLTIQKKKIPFKMLFFIDNAPGHPRTLVEMDQRNSVLQPMDQGIISTFKCYYLRNIFHKATAAIDDFSDRCGQSKLKTFWIGITILNAVKNLHDSSEVVKTITLRGVWKKLIPTLMDDFDGFRTSVEEVTADVVKLSRELELEVEPEGVRDHLGQHGETPSLQKIQKLAEKIKSFLLIESTAGEDSVNVINDNKGFRVLHKLNKAVAGFERIDSNFETHSTVGKMPSNSITCYREIFHEEKIKIKKKENKRNCLGVVAYPPQPSAITTLINQQPSVSRLDSPLAKRLGLPEDSD</sequence>